<accession>A0A0H3ZRZ5</accession>
<proteinExistence type="predicted"/>
<dbReference type="RefSeq" id="WP_113797724.1">
    <property type="nucleotide sequence ID" value="NZ_SYUT01000025.1"/>
</dbReference>
<dbReference type="Gene3D" id="1.20.120.1930">
    <property type="entry name" value="Uncharacterised protein PF16691, DUF5062"/>
    <property type="match status" value="1"/>
</dbReference>
<name>A0A0H3ZRZ5_9VIBR</name>
<dbReference type="OrthoDB" id="8547747at2"/>
<reference evidence="1" key="1">
    <citation type="journal article" date="2015" name="MBio">
        <title>Eco-Evolutionary Dynamics of Episomes among Ecologically Cohesive Bacterial Populations.</title>
        <authorList>
            <person name="Xue H."/>
            <person name="Cordero O.X."/>
            <person name="Camas F.M."/>
            <person name="Trimble W."/>
            <person name="Meyer F."/>
            <person name="Guglielmini J."/>
            <person name="Rocha E.P."/>
            <person name="Polz M.F."/>
        </authorList>
    </citation>
    <scope>NUCLEOTIDE SEQUENCE</scope>
    <source>
        <strain evidence="1">FF_110</strain>
    </source>
</reference>
<dbReference type="InterPro" id="IPR032036">
    <property type="entry name" value="DUF5062"/>
</dbReference>
<sequence length="86" mass="9627">MSKSSKLHNEDKLIKKALDIGGKMAKMQGFNLPQSPQPDRVKAIYLFLVDAKQITPLPDSKLDGANIKHRLALWVHKALPDNDPLK</sequence>
<dbReference type="AlphaFoldDB" id="A0A0H3ZRZ5"/>
<protein>
    <submittedName>
        <fullName evidence="1">Uncharacterized protein</fullName>
    </submittedName>
</protein>
<organism evidence="1">
    <name type="scientific">Vibrio genomosp. F6</name>
    <dbReference type="NCBI Taxonomy" id="723172"/>
    <lineage>
        <taxon>Bacteria</taxon>
        <taxon>Pseudomonadati</taxon>
        <taxon>Pseudomonadota</taxon>
        <taxon>Gammaproteobacteria</taxon>
        <taxon>Vibrionales</taxon>
        <taxon>Vibrionaceae</taxon>
        <taxon>Vibrio</taxon>
    </lineage>
</organism>
<dbReference type="Pfam" id="PF16691">
    <property type="entry name" value="DUF5062"/>
    <property type="match status" value="1"/>
</dbReference>
<evidence type="ECO:0000313" key="1">
    <source>
        <dbReference type="EMBL" id="AKN37232.1"/>
    </source>
</evidence>
<dbReference type="InterPro" id="IPR038316">
    <property type="entry name" value="DUF5062_sf"/>
</dbReference>
<dbReference type="EMBL" id="KP795527">
    <property type="protein sequence ID" value="AKN37232.1"/>
    <property type="molecule type" value="Genomic_DNA"/>
</dbReference>